<reference evidence="3 4" key="1">
    <citation type="journal article" date="2014" name="BMC Genomics">
        <title>Genome and secretome analysis of the hemibiotrophic fungal pathogen, Moniliophthora roreri, which causes frosty pod rot disease of cacao: mechanisms of the biotrophic and necrotrophic phases.</title>
        <authorList>
            <person name="Meinhardt L.W."/>
            <person name="Costa G.G.L."/>
            <person name="Thomazella D.P.T."/>
            <person name="Teixeira P.J.P.L."/>
            <person name="Carazzolle M.F."/>
            <person name="Schuster S.C."/>
            <person name="Carlson J.E."/>
            <person name="Guiltinan M.J."/>
            <person name="Mieczkowski P."/>
            <person name="Farmer A."/>
            <person name="Ramaraj T."/>
            <person name="Crozier J."/>
            <person name="Davis R.E."/>
            <person name="Shao J."/>
            <person name="Melnick R.L."/>
            <person name="Pereira G.A.G."/>
            <person name="Bailey B.A."/>
        </authorList>
    </citation>
    <scope>NUCLEOTIDE SEQUENCE [LARGE SCALE GENOMIC DNA]</scope>
    <source>
        <strain evidence="3 4">MCA 2997</strain>
    </source>
</reference>
<dbReference type="InterPro" id="IPR008928">
    <property type="entry name" value="6-hairpin_glycosidase_sf"/>
</dbReference>
<feature type="region of interest" description="Disordered" evidence="1">
    <location>
        <begin position="493"/>
        <end position="512"/>
    </location>
</feature>
<dbReference type="EMBL" id="AWSO01000377">
    <property type="protein sequence ID" value="ESK91118.1"/>
    <property type="molecule type" value="Genomic_DNA"/>
</dbReference>
<proteinExistence type="predicted"/>
<keyword evidence="2" id="KW-0472">Membrane</keyword>
<keyword evidence="2" id="KW-1133">Transmembrane helix</keyword>
<dbReference type="KEGG" id="mrr:Moror_9564"/>
<feature type="compositionally biased region" description="Polar residues" evidence="1">
    <location>
        <begin position="451"/>
        <end position="476"/>
    </location>
</feature>
<dbReference type="Gene3D" id="1.50.10.20">
    <property type="match status" value="1"/>
</dbReference>
<keyword evidence="3" id="KW-0378">Hydrolase</keyword>
<dbReference type="SUPFAM" id="SSF48208">
    <property type="entry name" value="Six-hairpin glycosidases"/>
    <property type="match status" value="1"/>
</dbReference>
<feature type="compositionally biased region" description="Low complexity" evidence="1">
    <location>
        <begin position="440"/>
        <end position="449"/>
    </location>
</feature>
<dbReference type="Proteomes" id="UP000017559">
    <property type="component" value="Unassembled WGS sequence"/>
</dbReference>
<evidence type="ECO:0000256" key="1">
    <source>
        <dbReference type="SAM" id="MobiDB-lite"/>
    </source>
</evidence>
<name>V2WWA8_MONRO</name>
<evidence type="ECO:0000313" key="3">
    <source>
        <dbReference type="EMBL" id="ESK91118.1"/>
    </source>
</evidence>
<organism evidence="3 4">
    <name type="scientific">Moniliophthora roreri (strain MCA 2997)</name>
    <name type="common">Cocoa frosty pod rot fungus</name>
    <name type="synonym">Crinipellis roreri</name>
    <dbReference type="NCBI Taxonomy" id="1381753"/>
    <lineage>
        <taxon>Eukaryota</taxon>
        <taxon>Fungi</taxon>
        <taxon>Dikarya</taxon>
        <taxon>Basidiomycota</taxon>
        <taxon>Agaricomycotina</taxon>
        <taxon>Agaricomycetes</taxon>
        <taxon>Agaricomycetidae</taxon>
        <taxon>Agaricales</taxon>
        <taxon>Marasmiineae</taxon>
        <taxon>Marasmiaceae</taxon>
        <taxon>Moniliophthora</taxon>
    </lineage>
</organism>
<feature type="region of interest" description="Disordered" evidence="1">
    <location>
        <begin position="438"/>
        <end position="476"/>
    </location>
</feature>
<dbReference type="HOGENOM" id="CLU_030049_0_0_1"/>
<evidence type="ECO:0000313" key="4">
    <source>
        <dbReference type="Proteomes" id="UP000017559"/>
    </source>
</evidence>
<protein>
    <submittedName>
        <fullName evidence="3">Glycoside hydrolase family 76 protein</fullName>
    </submittedName>
</protein>
<dbReference type="Gene3D" id="1.20.5.510">
    <property type="entry name" value="Single helix bin"/>
    <property type="match status" value="1"/>
</dbReference>
<keyword evidence="2" id="KW-0812">Transmembrane</keyword>
<comment type="caution">
    <text evidence="3">The sequence shown here is derived from an EMBL/GenBank/DDBJ whole genome shotgun (WGS) entry which is preliminary data.</text>
</comment>
<keyword evidence="4" id="KW-1185">Reference proteome</keyword>
<feature type="transmembrane region" description="Helical" evidence="2">
    <location>
        <begin position="379"/>
        <end position="403"/>
    </location>
</feature>
<dbReference type="OrthoDB" id="2997393at2759"/>
<accession>V2WWA8</accession>
<evidence type="ECO:0000256" key="2">
    <source>
        <dbReference type="SAM" id="Phobius"/>
    </source>
</evidence>
<dbReference type="AlphaFoldDB" id="V2WWA8"/>
<dbReference type="GO" id="GO:0016787">
    <property type="term" value="F:hydrolase activity"/>
    <property type="evidence" value="ECO:0007669"/>
    <property type="project" value="UniProtKB-KW"/>
</dbReference>
<dbReference type="GO" id="GO:0005975">
    <property type="term" value="P:carbohydrate metabolic process"/>
    <property type="evidence" value="ECO:0007669"/>
    <property type="project" value="InterPro"/>
</dbReference>
<sequence>MLQNDGQFANVFYKRTPIFYASLAEFDLITNQTIYKEKIRTLFRAADSLKKDFAEEFVRILLPVFRLSLIVLSCYRQLDTELVYGYVAARVYNIYNDADFAQYAERVWNSGKRYTLSNNDISSRRSPVKNASLVLQSECAGESLAGGTFWRKDVNEELISSAATEFVLPTDLGAHGRSNQQQHIRYVQAALESARFMQHQLYDSSNNVRMWIDAYHCAPRDGPRPVDAGLMIEGLAVLASVTGEETIKKQLQDTILAATTNQAWQGVDGIMKEGYFREAFVRGLSVAYSRSLIQPYHRQYIADYIGAQYNAVLKNARMGASNTYSGVWNGSTSADAQVTGETQTGAITVLLGAVPLPQNSQNSTSDIPPKDTAKKPNTAAIVGGVIGGLGLLTLIISVLLWMWRRRARAAEGRTFQTSTGDPEAQNVGLTVPPIHEKSRLPLQQSSPPQQANPRTTKNTRMPTRNNTGSAEDNLGNISTDVLVRALNNRLQLQQWRPDERPPGYTETSGAIS</sequence>
<gene>
    <name evidence="3" type="ORF">Moror_9564</name>
</gene>